<feature type="chain" id="PRO_5008127665" description="Protein TsetseEP domain-containing protein" evidence="2">
    <location>
        <begin position="22"/>
        <end position="509"/>
    </location>
</feature>
<feature type="coiled-coil region" evidence="1">
    <location>
        <begin position="235"/>
        <end position="262"/>
    </location>
</feature>
<sequence>MLLKSVFPVLLLLGALQRIGAEPSPDFGIKATVTGTQNVVKQSGKVSANLDLVDDLNLPLTGGYTLLENMKTAIVYIGSQIISAGTAFTTALNTLSADRSNDVNAAFAPVYNAISALRTLLQTGFTAQFTVLQRQGPFITNQLSDAFKSILDRLTLFSGALDRMKAGVTAARDAPGNPPNGISATNMNRFVPSKLTFDLQDALARLSADIPLVEYIVKETQRKLSMADVFLQDMHTEAQTAMDDARNAREMLESDVDSISTNVIAPFNDRVTPVYNEQLQTISTVQSTLQALSTYNDDLLPALDSLALLLNADGITSVTNAIGAAFDTYNTDVDGSIASSTSVGQFFISETCEGLRSVIDALVANSPYSNFCFSKFSPRLFNQFALAFYTVSECYEFETFRLYKLQDLMELIVNMIIYDVEDLGDAISNCALLTDGAPCLTLIGPHYEKLAITVDEKQDYMVNFLQSETKFSFQRLGACVTASKYTIVISVAAIISNLNTCTSNGPTAP</sequence>
<accession>A0A182LY25</accession>
<keyword evidence="4" id="KW-1185">Reference proteome</keyword>
<evidence type="ECO:0000313" key="4">
    <source>
        <dbReference type="Proteomes" id="UP000075883"/>
    </source>
</evidence>
<evidence type="ECO:0000256" key="2">
    <source>
        <dbReference type="SAM" id="SignalP"/>
    </source>
</evidence>
<name>A0A182LY25_9DIPT</name>
<evidence type="ECO:0008006" key="5">
    <source>
        <dbReference type="Google" id="ProtNLM"/>
    </source>
</evidence>
<dbReference type="EMBL" id="AXCM01013252">
    <property type="status" value="NOT_ANNOTATED_CDS"/>
    <property type="molecule type" value="Genomic_DNA"/>
</dbReference>
<proteinExistence type="predicted"/>
<evidence type="ECO:0000256" key="1">
    <source>
        <dbReference type="SAM" id="Coils"/>
    </source>
</evidence>
<feature type="signal peptide" evidence="2">
    <location>
        <begin position="1"/>
        <end position="21"/>
    </location>
</feature>
<organism evidence="3 4">
    <name type="scientific">Anopheles culicifacies</name>
    <dbReference type="NCBI Taxonomy" id="139723"/>
    <lineage>
        <taxon>Eukaryota</taxon>
        <taxon>Metazoa</taxon>
        <taxon>Ecdysozoa</taxon>
        <taxon>Arthropoda</taxon>
        <taxon>Hexapoda</taxon>
        <taxon>Insecta</taxon>
        <taxon>Pterygota</taxon>
        <taxon>Neoptera</taxon>
        <taxon>Endopterygota</taxon>
        <taxon>Diptera</taxon>
        <taxon>Nematocera</taxon>
        <taxon>Culicoidea</taxon>
        <taxon>Culicidae</taxon>
        <taxon>Anophelinae</taxon>
        <taxon>Anopheles</taxon>
        <taxon>culicifacies species complex</taxon>
    </lineage>
</organism>
<evidence type="ECO:0000313" key="3">
    <source>
        <dbReference type="EnsemblMetazoa" id="ACUA004726-PA"/>
    </source>
</evidence>
<reference evidence="4" key="1">
    <citation type="submission" date="2013-09" db="EMBL/GenBank/DDBJ databases">
        <title>The Genome Sequence of Anopheles culicifacies species A.</title>
        <authorList>
            <consortium name="The Broad Institute Genomics Platform"/>
            <person name="Neafsey D.E."/>
            <person name="Besansky N."/>
            <person name="Howell P."/>
            <person name="Walton C."/>
            <person name="Young S.K."/>
            <person name="Zeng Q."/>
            <person name="Gargeya S."/>
            <person name="Fitzgerald M."/>
            <person name="Haas B."/>
            <person name="Abouelleil A."/>
            <person name="Allen A.W."/>
            <person name="Alvarado L."/>
            <person name="Arachchi H.M."/>
            <person name="Berlin A.M."/>
            <person name="Chapman S.B."/>
            <person name="Gainer-Dewar J."/>
            <person name="Goldberg J."/>
            <person name="Griggs A."/>
            <person name="Gujja S."/>
            <person name="Hansen M."/>
            <person name="Howarth C."/>
            <person name="Imamovic A."/>
            <person name="Ireland A."/>
            <person name="Larimer J."/>
            <person name="McCowan C."/>
            <person name="Murphy C."/>
            <person name="Pearson M."/>
            <person name="Poon T.W."/>
            <person name="Priest M."/>
            <person name="Roberts A."/>
            <person name="Saif S."/>
            <person name="Shea T."/>
            <person name="Sisk P."/>
            <person name="Sykes S."/>
            <person name="Wortman J."/>
            <person name="Nusbaum C."/>
            <person name="Birren B."/>
        </authorList>
    </citation>
    <scope>NUCLEOTIDE SEQUENCE [LARGE SCALE GENOMIC DNA]</scope>
    <source>
        <strain evidence="4">A-37</strain>
    </source>
</reference>
<dbReference type="Proteomes" id="UP000075883">
    <property type="component" value="Unassembled WGS sequence"/>
</dbReference>
<dbReference type="VEuPathDB" id="VectorBase:ACUA004726"/>
<dbReference type="AlphaFoldDB" id="A0A182LY25"/>
<keyword evidence="1" id="KW-0175">Coiled coil</keyword>
<protein>
    <recommendedName>
        <fullName evidence="5">Protein TsetseEP domain-containing protein</fullName>
    </recommendedName>
</protein>
<keyword evidence="2" id="KW-0732">Signal</keyword>
<reference evidence="3" key="2">
    <citation type="submission" date="2020-05" db="UniProtKB">
        <authorList>
            <consortium name="EnsemblMetazoa"/>
        </authorList>
    </citation>
    <scope>IDENTIFICATION</scope>
    <source>
        <strain evidence="3">A-37</strain>
    </source>
</reference>
<dbReference type="EnsemblMetazoa" id="ACUA004726-RA">
    <property type="protein sequence ID" value="ACUA004726-PA"/>
    <property type="gene ID" value="ACUA004726"/>
</dbReference>